<feature type="domain" description="DUF7217" evidence="1">
    <location>
        <begin position="1"/>
        <end position="220"/>
    </location>
</feature>
<name>A0AAW4ZM63_PHOPO</name>
<evidence type="ECO:0000259" key="1">
    <source>
        <dbReference type="Pfam" id="PF23854"/>
    </source>
</evidence>
<sequence length="223" mass="24391">MNTNIYNIIKERGLGLQSPTLNIITDTTSELTKALASVRRLPVIAPPLATGIPQSFINNMTASLASATACTSQSAIHIQDNLKNIFTSIVQSSMVNNIESLDQSCANLTNLTGSITGEIDDFLISIKHVATQQIKRIEDYLKGLINDVDLQSYLNDLIAQLEPLKKSILDVFDKETALFLDLKNKIESSSLAKSLEALWSNPCAQMLLDHTLPDDLKGLLHGQ</sequence>
<accession>A0AAW4ZM63</accession>
<dbReference type="RefSeq" id="WP_232581255.1">
    <property type="nucleotide sequence ID" value="NZ_WMCP01000011.1"/>
</dbReference>
<dbReference type="EMBL" id="WMCP01000011">
    <property type="protein sequence ID" value="MCF2302192.1"/>
    <property type="molecule type" value="Genomic_DNA"/>
</dbReference>
<gene>
    <name evidence="2" type="ORF">GLP33_10665</name>
</gene>
<dbReference type="Pfam" id="PF23854">
    <property type="entry name" value="DUF7217"/>
    <property type="match status" value="1"/>
</dbReference>
<evidence type="ECO:0000313" key="2">
    <source>
        <dbReference type="EMBL" id="MCF2302192.1"/>
    </source>
</evidence>
<dbReference type="AlphaFoldDB" id="A0AAW4ZM63"/>
<dbReference type="Proteomes" id="UP000813876">
    <property type="component" value="Unassembled WGS sequence"/>
</dbReference>
<dbReference type="InterPro" id="IPR055641">
    <property type="entry name" value="DUF7217"/>
</dbReference>
<protein>
    <recommendedName>
        <fullName evidence="1">DUF7217 domain-containing protein</fullName>
    </recommendedName>
</protein>
<proteinExistence type="predicted"/>
<reference evidence="2" key="1">
    <citation type="submission" date="2019-11" db="EMBL/GenBank/DDBJ databases">
        <title>Comparative genomics of photobacteria reveal adaptation to distinct habitats.</title>
        <authorList>
            <person name="Fuertes-Perez S."/>
            <person name="Hilgarth M."/>
            <person name="Vogel R.F."/>
        </authorList>
    </citation>
    <scope>NUCLEOTIDE SEQUENCE</scope>
    <source>
        <strain evidence="2">TMW2.2145</strain>
    </source>
</reference>
<organism evidence="2 3">
    <name type="scientific">Photobacterium phosphoreum</name>
    <dbReference type="NCBI Taxonomy" id="659"/>
    <lineage>
        <taxon>Bacteria</taxon>
        <taxon>Pseudomonadati</taxon>
        <taxon>Pseudomonadota</taxon>
        <taxon>Gammaproteobacteria</taxon>
        <taxon>Vibrionales</taxon>
        <taxon>Vibrionaceae</taxon>
        <taxon>Photobacterium</taxon>
    </lineage>
</organism>
<comment type="caution">
    <text evidence="2">The sequence shown here is derived from an EMBL/GenBank/DDBJ whole genome shotgun (WGS) entry which is preliminary data.</text>
</comment>
<evidence type="ECO:0000313" key="3">
    <source>
        <dbReference type="Proteomes" id="UP000813876"/>
    </source>
</evidence>